<evidence type="ECO:0000313" key="1">
    <source>
        <dbReference type="EMBL" id="RRT70053.1"/>
    </source>
</evidence>
<reference evidence="1 2" key="1">
    <citation type="journal article" date="2014" name="Agronomy (Basel)">
        <title>A Draft Genome Sequence for Ensete ventricosum, the Drought-Tolerant Tree Against Hunger.</title>
        <authorList>
            <person name="Harrison J."/>
            <person name="Moore K.A."/>
            <person name="Paszkiewicz K."/>
            <person name="Jones T."/>
            <person name="Grant M."/>
            <person name="Ambacheew D."/>
            <person name="Muzemil S."/>
            <person name="Studholme D.J."/>
        </authorList>
    </citation>
    <scope>NUCLEOTIDE SEQUENCE [LARGE SCALE GENOMIC DNA]</scope>
</reference>
<sequence>MDTDDDGGWGLFPAVPRGIREAARATSPPPPGAQGYHPTVALSIAAAHRWASYADFMLVVRSLMMVEYCEPSARSAVRRDLVHLTSRPSPFAVDRRFPADEIYVCLDRAPLSPLLLRVNRTITCFNHGRYFNAVRDLLASLEEGEGAAPLLYTRSVFESAFLVQWLD</sequence>
<dbReference type="Gene3D" id="1.20.120.70">
    <property type="entry name" value="Tobacco mosaic virus-like, coat protein"/>
    <property type="match status" value="1"/>
</dbReference>
<dbReference type="Pfam" id="PF00721">
    <property type="entry name" value="TMV_coat"/>
    <property type="match status" value="1"/>
</dbReference>
<dbReference type="Proteomes" id="UP000287651">
    <property type="component" value="Unassembled WGS sequence"/>
</dbReference>
<evidence type="ECO:0000313" key="2">
    <source>
        <dbReference type="Proteomes" id="UP000287651"/>
    </source>
</evidence>
<comment type="caution">
    <text evidence="1">The sequence shown here is derived from an EMBL/GenBank/DDBJ whole genome shotgun (WGS) entry which is preliminary data.</text>
</comment>
<protein>
    <submittedName>
        <fullName evidence="1">Uncharacterized protein</fullName>
    </submittedName>
</protein>
<dbReference type="EMBL" id="AMZH03004142">
    <property type="protein sequence ID" value="RRT70053.1"/>
    <property type="molecule type" value="Genomic_DNA"/>
</dbReference>
<dbReference type="GO" id="GO:0005198">
    <property type="term" value="F:structural molecule activity"/>
    <property type="evidence" value="ECO:0007669"/>
    <property type="project" value="InterPro"/>
</dbReference>
<proteinExistence type="predicted"/>
<gene>
    <name evidence="1" type="ORF">B296_00026537</name>
</gene>
<dbReference type="AlphaFoldDB" id="A0A427A1H1"/>
<organism evidence="1 2">
    <name type="scientific">Ensete ventricosum</name>
    <name type="common">Abyssinian banana</name>
    <name type="synonym">Musa ensete</name>
    <dbReference type="NCBI Taxonomy" id="4639"/>
    <lineage>
        <taxon>Eukaryota</taxon>
        <taxon>Viridiplantae</taxon>
        <taxon>Streptophyta</taxon>
        <taxon>Embryophyta</taxon>
        <taxon>Tracheophyta</taxon>
        <taxon>Spermatophyta</taxon>
        <taxon>Magnoliopsida</taxon>
        <taxon>Liliopsida</taxon>
        <taxon>Zingiberales</taxon>
        <taxon>Musaceae</taxon>
        <taxon>Ensete</taxon>
    </lineage>
</organism>
<dbReference type="InterPro" id="IPR036417">
    <property type="entry name" value="TMV-like_coat_sf"/>
</dbReference>
<dbReference type="SUPFAM" id="SSF47195">
    <property type="entry name" value="TMV-like viral coat proteins"/>
    <property type="match status" value="1"/>
</dbReference>
<name>A0A427A1H1_ENSVE</name>
<dbReference type="InterPro" id="IPR001337">
    <property type="entry name" value="TMV-like_coat"/>
</dbReference>
<accession>A0A427A1H1</accession>